<dbReference type="Proteomes" id="UP001153269">
    <property type="component" value="Unassembled WGS sequence"/>
</dbReference>
<evidence type="ECO:0000256" key="1">
    <source>
        <dbReference type="SAM" id="MobiDB-lite"/>
    </source>
</evidence>
<proteinExistence type="predicted"/>
<dbReference type="EMBL" id="CADEAL010000328">
    <property type="protein sequence ID" value="CAB1418493.1"/>
    <property type="molecule type" value="Genomic_DNA"/>
</dbReference>
<dbReference type="AlphaFoldDB" id="A0A9N7TU23"/>
<name>A0A9N7TU23_PLEPL</name>
<gene>
    <name evidence="2" type="ORF">PLEPLA_LOCUS6319</name>
</gene>
<feature type="region of interest" description="Disordered" evidence="1">
    <location>
        <begin position="59"/>
        <end position="91"/>
    </location>
</feature>
<keyword evidence="3" id="KW-1185">Reference proteome</keyword>
<protein>
    <submittedName>
        <fullName evidence="2">Uncharacterized protein</fullName>
    </submittedName>
</protein>
<accession>A0A9N7TU23</accession>
<reference evidence="2" key="1">
    <citation type="submission" date="2020-03" db="EMBL/GenBank/DDBJ databases">
        <authorList>
            <person name="Weist P."/>
        </authorList>
    </citation>
    <scope>NUCLEOTIDE SEQUENCE</scope>
</reference>
<organism evidence="2 3">
    <name type="scientific">Pleuronectes platessa</name>
    <name type="common">European plaice</name>
    <dbReference type="NCBI Taxonomy" id="8262"/>
    <lineage>
        <taxon>Eukaryota</taxon>
        <taxon>Metazoa</taxon>
        <taxon>Chordata</taxon>
        <taxon>Craniata</taxon>
        <taxon>Vertebrata</taxon>
        <taxon>Euteleostomi</taxon>
        <taxon>Actinopterygii</taxon>
        <taxon>Neopterygii</taxon>
        <taxon>Teleostei</taxon>
        <taxon>Neoteleostei</taxon>
        <taxon>Acanthomorphata</taxon>
        <taxon>Carangaria</taxon>
        <taxon>Pleuronectiformes</taxon>
        <taxon>Pleuronectoidei</taxon>
        <taxon>Pleuronectidae</taxon>
        <taxon>Pleuronectes</taxon>
    </lineage>
</organism>
<comment type="caution">
    <text evidence="2">The sequence shown here is derived from an EMBL/GenBank/DDBJ whole genome shotgun (WGS) entry which is preliminary data.</text>
</comment>
<sequence>MELDVTEAVEAAPPQGCSVFVSLHHRQFTIRSSSSCVHYDRRDTAARTRFLSNNVLTGIKPRTQQPPELLNTETQPPSARGAGRQIKHRQSAAGCYSSIRRTRLHYSWKVSHPAETDERDEAAAGCRVRLVHTNRNMWEHQARGGACRAAGAGPVEQQEAGHDVLLFTSPPHRVGPHHQKIWNLLVFPNGRLRLLRVQLLFFILRCLCSSGFTSRVRNLVHTNLKRYKMSVCGGVLPRSCSSEGGGDRAELTALSDGGRAERLFVETRLRSSRS</sequence>
<feature type="compositionally biased region" description="Polar residues" evidence="1">
    <location>
        <begin position="59"/>
        <end position="77"/>
    </location>
</feature>
<evidence type="ECO:0000313" key="3">
    <source>
        <dbReference type="Proteomes" id="UP001153269"/>
    </source>
</evidence>
<evidence type="ECO:0000313" key="2">
    <source>
        <dbReference type="EMBL" id="CAB1418493.1"/>
    </source>
</evidence>